<reference evidence="2 3" key="1">
    <citation type="journal article" date="2016" name="Nat. Commun.">
        <title>Thousands of microbial genomes shed light on interconnected biogeochemical processes in an aquifer system.</title>
        <authorList>
            <person name="Anantharaman K."/>
            <person name="Brown C.T."/>
            <person name="Hug L.A."/>
            <person name="Sharon I."/>
            <person name="Castelle C.J."/>
            <person name="Probst A.J."/>
            <person name="Thomas B.C."/>
            <person name="Singh A."/>
            <person name="Wilkins M.J."/>
            <person name="Karaoz U."/>
            <person name="Brodie E.L."/>
            <person name="Williams K.H."/>
            <person name="Hubbard S.S."/>
            <person name="Banfield J.F."/>
        </authorList>
    </citation>
    <scope>NUCLEOTIDE SEQUENCE [LARGE SCALE GENOMIC DNA]</scope>
</reference>
<sequence length="63" mass="7471">MQTNDTVQHPKENSALDYLDEEIEHRRRMYPIKAIMWTIMMFIIAGLLAWAFTLVTISNHHAR</sequence>
<dbReference type="AlphaFoldDB" id="A0A1G2MT91"/>
<evidence type="ECO:0000313" key="2">
    <source>
        <dbReference type="EMBL" id="OHA27097.1"/>
    </source>
</evidence>
<feature type="transmembrane region" description="Helical" evidence="1">
    <location>
        <begin position="34"/>
        <end position="57"/>
    </location>
</feature>
<dbReference type="STRING" id="1802312.A3C06_01190"/>
<name>A0A1G2MT91_9BACT</name>
<keyword evidence="1" id="KW-1133">Transmembrane helix</keyword>
<accession>A0A1G2MT91</accession>
<protein>
    <submittedName>
        <fullName evidence="2">Uncharacterized protein</fullName>
    </submittedName>
</protein>
<dbReference type="EMBL" id="MHRQ01000012">
    <property type="protein sequence ID" value="OHA27097.1"/>
    <property type="molecule type" value="Genomic_DNA"/>
</dbReference>
<evidence type="ECO:0000313" key="3">
    <source>
        <dbReference type="Proteomes" id="UP000177565"/>
    </source>
</evidence>
<dbReference type="Proteomes" id="UP000177565">
    <property type="component" value="Unassembled WGS sequence"/>
</dbReference>
<comment type="caution">
    <text evidence="2">The sequence shown here is derived from an EMBL/GenBank/DDBJ whole genome shotgun (WGS) entry which is preliminary data.</text>
</comment>
<evidence type="ECO:0000256" key="1">
    <source>
        <dbReference type="SAM" id="Phobius"/>
    </source>
</evidence>
<proteinExistence type="predicted"/>
<keyword evidence="1" id="KW-0812">Transmembrane</keyword>
<keyword evidence="1" id="KW-0472">Membrane</keyword>
<organism evidence="2 3">
    <name type="scientific">Candidatus Taylorbacteria bacterium RIFCSPHIGHO2_02_FULL_46_13</name>
    <dbReference type="NCBI Taxonomy" id="1802312"/>
    <lineage>
        <taxon>Bacteria</taxon>
        <taxon>Candidatus Tayloriibacteriota</taxon>
    </lineage>
</organism>
<gene>
    <name evidence="2" type="ORF">A3C06_01190</name>
</gene>